<dbReference type="InterPro" id="IPR004156">
    <property type="entry name" value="OATP"/>
</dbReference>
<gene>
    <name evidence="12" type="ORF">MAR_032695</name>
</gene>
<dbReference type="PROSITE" id="PS51465">
    <property type="entry name" value="KAZAL_2"/>
    <property type="match status" value="1"/>
</dbReference>
<dbReference type="InterPro" id="IPR020846">
    <property type="entry name" value="MFS_dom"/>
</dbReference>
<feature type="transmembrane region" description="Helical" evidence="8">
    <location>
        <begin position="244"/>
        <end position="271"/>
    </location>
</feature>
<feature type="transmembrane region" description="Helical" evidence="8">
    <location>
        <begin position="599"/>
        <end position="617"/>
    </location>
</feature>
<sequence>MDLPLNEAKQDQAFGGLHARARRGEPTDEDELRPLAQSEDWDAMDEFSAESPGDDGDRFSAPPATTASKNGFVNGDMYKEKPEPEPEIRCGYGTCRPEALQCFNNPKWLLTFLCFFSMAQGFVVNGINNVSTTSVERRFQLPSSRVGMISSSYDLSAAILGIFISFVMALPHFTSGKYEWGRDIALTCRTTETEAACKSGSDLQDYLYVLILGQLLHGLGGTTLYTVGVSLIDDSVPAASSPMYIGIMYAFATLGPAMGYILGGQLLEIYVDFDTVQNVDILSDDPRWVGAWWVGFVIASVLFLVAAIPISLYGAELPSAKHVRETRVSEMHGDDGSLPVASVGRARKLSDLRHMPSNILKLLKNPTFLFITLAGSTEGMITSGFATFMPKFIQNQFGVTAGWAAMLTGFMAVPGAAGGQFFGGYLCKRLKLKVRGCIRVAIVCSSLAVLISVALWTKCDPGYLAGVTQQYTNGTPSSLPALNNTCNSGCGCHTELYEPVCDQARGIQYFSPCYAGCLTQASDGKSYSNCSCVAPNPGVAASTVDVGKCSNSCTKLYIFLPLIFVAIFLLFTPSPPAVAATLRCVHEGHRTLGLGLKWLIVRLLGTVPGPIFFGAIIDSTCVIWREKCGEHASCWIYDNDQLSRNFFILVLCFKVVSITFFIFAHQLYKAPQEKVVAYNVNGEIASVDIASQNT</sequence>
<feature type="compositionally biased region" description="Acidic residues" evidence="9">
    <location>
        <begin position="39"/>
        <end position="54"/>
    </location>
</feature>
<feature type="transmembrane region" description="Helical" evidence="8">
    <location>
        <begin position="291"/>
        <end position="315"/>
    </location>
</feature>
<evidence type="ECO:0000256" key="7">
    <source>
        <dbReference type="ARBA" id="ARBA00023157"/>
    </source>
</evidence>
<keyword evidence="5 8" id="KW-1133">Transmembrane helix</keyword>
<keyword evidence="6 8" id="KW-0472">Membrane</keyword>
<feature type="domain" description="Major facilitator superfamily (MFS) profile" evidence="10">
    <location>
        <begin position="109"/>
        <end position="669"/>
    </location>
</feature>
<feature type="transmembrane region" description="Helical" evidence="8">
    <location>
        <begin position="206"/>
        <end position="232"/>
    </location>
</feature>
<dbReference type="PROSITE" id="PS50850">
    <property type="entry name" value="MFS"/>
    <property type="match status" value="1"/>
</dbReference>
<keyword evidence="8" id="KW-0406">Ion transport</keyword>
<feature type="transmembrane region" description="Helical" evidence="8">
    <location>
        <begin position="368"/>
        <end position="389"/>
    </location>
</feature>
<evidence type="ECO:0000313" key="13">
    <source>
        <dbReference type="Proteomes" id="UP001164746"/>
    </source>
</evidence>
<dbReference type="EMBL" id="CP111021">
    <property type="protein sequence ID" value="WAR18101.1"/>
    <property type="molecule type" value="Genomic_DNA"/>
</dbReference>
<evidence type="ECO:0000256" key="3">
    <source>
        <dbReference type="ARBA" id="ARBA00022475"/>
    </source>
</evidence>
<evidence type="ECO:0000256" key="1">
    <source>
        <dbReference type="ARBA" id="ARBA00004651"/>
    </source>
</evidence>
<dbReference type="InterPro" id="IPR002350">
    <property type="entry name" value="Kazal_dom"/>
</dbReference>
<keyword evidence="4 8" id="KW-0812">Transmembrane</keyword>
<evidence type="ECO:0000256" key="4">
    <source>
        <dbReference type="ARBA" id="ARBA00022692"/>
    </source>
</evidence>
<dbReference type="PANTHER" id="PTHR11388:SF160">
    <property type="entry name" value="SOLUTE CARRIER ORGANIC ANION TRANSPORTER FAMILY MEMBER"/>
    <property type="match status" value="1"/>
</dbReference>
<evidence type="ECO:0000259" key="11">
    <source>
        <dbReference type="PROSITE" id="PS51465"/>
    </source>
</evidence>
<dbReference type="SUPFAM" id="SSF103473">
    <property type="entry name" value="MFS general substrate transporter"/>
    <property type="match status" value="1"/>
</dbReference>
<dbReference type="Proteomes" id="UP001164746">
    <property type="component" value="Chromosome 10"/>
</dbReference>
<dbReference type="PANTHER" id="PTHR11388">
    <property type="entry name" value="ORGANIC ANION TRANSPORTER"/>
    <property type="match status" value="1"/>
</dbReference>
<feature type="transmembrane region" description="Helical" evidence="8">
    <location>
        <begin position="646"/>
        <end position="664"/>
    </location>
</feature>
<dbReference type="Gene3D" id="1.20.1250.20">
    <property type="entry name" value="MFS general substrate transporter like domains"/>
    <property type="match status" value="1"/>
</dbReference>
<evidence type="ECO:0000256" key="6">
    <source>
        <dbReference type="ARBA" id="ARBA00023136"/>
    </source>
</evidence>
<evidence type="ECO:0000256" key="9">
    <source>
        <dbReference type="SAM" id="MobiDB-lite"/>
    </source>
</evidence>
<keyword evidence="8" id="KW-0813">Transport</keyword>
<comment type="caution">
    <text evidence="8">Lacks conserved residue(s) required for the propagation of feature annotation.</text>
</comment>
<reference evidence="12" key="1">
    <citation type="submission" date="2022-11" db="EMBL/GenBank/DDBJ databases">
        <title>Centuries of genome instability and evolution in soft-shell clam transmissible cancer (bioRxiv).</title>
        <authorList>
            <person name="Hart S.F.M."/>
            <person name="Yonemitsu M.A."/>
            <person name="Giersch R.M."/>
            <person name="Beal B.F."/>
            <person name="Arriagada G."/>
            <person name="Davis B.W."/>
            <person name="Ostrander E.A."/>
            <person name="Goff S.P."/>
            <person name="Metzger M.J."/>
        </authorList>
    </citation>
    <scope>NUCLEOTIDE SEQUENCE</scope>
    <source>
        <strain evidence="12">MELC-2E11</strain>
        <tissue evidence="12">Siphon/mantle</tissue>
    </source>
</reference>
<comment type="similarity">
    <text evidence="2 8">Belongs to the organo anion transporter (TC 2.A.60) family.</text>
</comment>
<evidence type="ECO:0000259" key="10">
    <source>
        <dbReference type="PROSITE" id="PS50850"/>
    </source>
</evidence>
<keyword evidence="3" id="KW-1003">Cell membrane</keyword>
<name>A0ABY7FFU7_MYAAR</name>
<dbReference type="InterPro" id="IPR036259">
    <property type="entry name" value="MFS_trans_sf"/>
</dbReference>
<feature type="domain" description="Kazal-like" evidence="11">
    <location>
        <begin position="480"/>
        <end position="534"/>
    </location>
</feature>
<feature type="transmembrane region" description="Helical" evidence="8">
    <location>
        <begin position="401"/>
        <end position="426"/>
    </location>
</feature>
<keyword evidence="13" id="KW-1185">Reference proteome</keyword>
<feature type="region of interest" description="Disordered" evidence="9">
    <location>
        <begin position="1"/>
        <end position="79"/>
    </location>
</feature>
<evidence type="ECO:0000256" key="2">
    <source>
        <dbReference type="ARBA" id="ARBA00009657"/>
    </source>
</evidence>
<proteinExistence type="inferred from homology"/>
<dbReference type="Pfam" id="PF03137">
    <property type="entry name" value="OATP"/>
    <property type="match status" value="1"/>
</dbReference>
<feature type="transmembrane region" description="Helical" evidence="8">
    <location>
        <begin position="556"/>
        <end position="578"/>
    </location>
</feature>
<keyword evidence="7" id="KW-1015">Disulfide bond</keyword>
<evidence type="ECO:0000256" key="5">
    <source>
        <dbReference type="ARBA" id="ARBA00022989"/>
    </source>
</evidence>
<comment type="subcellular location">
    <subcellularLocation>
        <location evidence="1 8">Cell membrane</location>
        <topology evidence="1 8">Multi-pass membrane protein</topology>
    </subcellularLocation>
</comment>
<evidence type="ECO:0000313" key="12">
    <source>
        <dbReference type="EMBL" id="WAR18101.1"/>
    </source>
</evidence>
<organism evidence="12 13">
    <name type="scientific">Mya arenaria</name>
    <name type="common">Soft-shell clam</name>
    <dbReference type="NCBI Taxonomy" id="6604"/>
    <lineage>
        <taxon>Eukaryota</taxon>
        <taxon>Metazoa</taxon>
        <taxon>Spiralia</taxon>
        <taxon>Lophotrochozoa</taxon>
        <taxon>Mollusca</taxon>
        <taxon>Bivalvia</taxon>
        <taxon>Autobranchia</taxon>
        <taxon>Heteroconchia</taxon>
        <taxon>Euheterodonta</taxon>
        <taxon>Imparidentia</taxon>
        <taxon>Neoheterodontei</taxon>
        <taxon>Myida</taxon>
        <taxon>Myoidea</taxon>
        <taxon>Myidae</taxon>
        <taxon>Mya</taxon>
    </lineage>
</organism>
<protein>
    <recommendedName>
        <fullName evidence="8">Solute carrier organic anion transporter family member</fullName>
    </recommendedName>
</protein>
<accession>A0ABY7FFU7</accession>
<evidence type="ECO:0000256" key="8">
    <source>
        <dbReference type="RuleBase" id="RU362056"/>
    </source>
</evidence>
<feature type="transmembrane region" description="Helical" evidence="8">
    <location>
        <begin position="108"/>
        <end position="131"/>
    </location>
</feature>
<feature type="transmembrane region" description="Helical" evidence="8">
    <location>
        <begin position="152"/>
        <end position="173"/>
    </location>
</feature>
<dbReference type="NCBIfam" id="TIGR00805">
    <property type="entry name" value="oat"/>
    <property type="match status" value="1"/>
</dbReference>